<keyword evidence="5 6" id="KW-0539">Nucleus</keyword>
<dbReference type="SMART" id="SM00213">
    <property type="entry name" value="UBQ"/>
    <property type="match status" value="1"/>
</dbReference>
<dbReference type="InterPro" id="IPR022617">
    <property type="entry name" value="Rad60/SUMO-like_dom"/>
</dbReference>
<evidence type="ECO:0000256" key="5">
    <source>
        <dbReference type="ARBA" id="ARBA00023242"/>
    </source>
</evidence>
<protein>
    <recommendedName>
        <fullName evidence="6">Small ubiquitin-related modifier</fullName>
        <shortName evidence="6">SUMO</shortName>
    </recommendedName>
</protein>
<evidence type="ECO:0000256" key="3">
    <source>
        <dbReference type="ARBA" id="ARBA00022499"/>
    </source>
</evidence>
<dbReference type="CDD" id="cd16114">
    <property type="entry name" value="Ubl_SUMO1"/>
    <property type="match status" value="1"/>
</dbReference>
<dbReference type="EMBL" id="JARQWQ010000021">
    <property type="protein sequence ID" value="KAK2564966.1"/>
    <property type="molecule type" value="Genomic_DNA"/>
</dbReference>
<keyword evidence="9" id="KW-1185">Reference proteome</keyword>
<dbReference type="SUPFAM" id="SSF54236">
    <property type="entry name" value="Ubiquitin-like"/>
    <property type="match status" value="1"/>
</dbReference>
<dbReference type="PANTHER" id="PTHR10562">
    <property type="entry name" value="SMALL UBIQUITIN-RELATED MODIFIER"/>
    <property type="match status" value="1"/>
</dbReference>
<proteinExistence type="inferred from homology"/>
<dbReference type="Pfam" id="PF11976">
    <property type="entry name" value="Rad60-SLD"/>
    <property type="match status" value="1"/>
</dbReference>
<evidence type="ECO:0000256" key="2">
    <source>
        <dbReference type="ARBA" id="ARBA00009185"/>
    </source>
</evidence>
<sequence>MSEDKKEVKPESEHINLKVMGQDNTEVHFKIKKTTQLRKLKQAYCDRQGVPLNSLRFLFDGQRINDDQTPKDLDMEDDDVIEVYQEQTGGQGILF</sequence>
<reference evidence="8" key="1">
    <citation type="journal article" date="2023" name="G3 (Bethesda)">
        <title>Whole genome assembly and annotation of the endangered Caribbean coral Acropora cervicornis.</title>
        <authorList>
            <person name="Selwyn J.D."/>
            <person name="Vollmer S.V."/>
        </authorList>
    </citation>
    <scope>NUCLEOTIDE SEQUENCE</scope>
    <source>
        <strain evidence="8">K2</strain>
    </source>
</reference>
<evidence type="ECO:0000313" key="8">
    <source>
        <dbReference type="EMBL" id="KAK2564966.1"/>
    </source>
</evidence>
<name>A0AAD9QPY6_ACRCE</name>
<accession>A0AAD9QPY6</accession>
<evidence type="ECO:0000256" key="6">
    <source>
        <dbReference type="RuleBase" id="RU361190"/>
    </source>
</evidence>
<comment type="similarity">
    <text evidence="2 6">Belongs to the ubiquitin family. SUMO subfamily.</text>
</comment>
<dbReference type="InterPro" id="IPR000626">
    <property type="entry name" value="Ubiquitin-like_dom"/>
</dbReference>
<evidence type="ECO:0000313" key="9">
    <source>
        <dbReference type="Proteomes" id="UP001249851"/>
    </source>
</evidence>
<dbReference type="GO" id="GO:0005634">
    <property type="term" value="C:nucleus"/>
    <property type="evidence" value="ECO:0007669"/>
    <property type="project" value="UniProtKB-SubCell"/>
</dbReference>
<organism evidence="8 9">
    <name type="scientific">Acropora cervicornis</name>
    <name type="common">Staghorn coral</name>
    <dbReference type="NCBI Taxonomy" id="6130"/>
    <lineage>
        <taxon>Eukaryota</taxon>
        <taxon>Metazoa</taxon>
        <taxon>Cnidaria</taxon>
        <taxon>Anthozoa</taxon>
        <taxon>Hexacorallia</taxon>
        <taxon>Scleractinia</taxon>
        <taxon>Astrocoeniina</taxon>
        <taxon>Acroporidae</taxon>
        <taxon>Acropora</taxon>
    </lineage>
</organism>
<dbReference type="PROSITE" id="PS50053">
    <property type="entry name" value="UBIQUITIN_2"/>
    <property type="match status" value="1"/>
</dbReference>
<dbReference type="InterPro" id="IPR029071">
    <property type="entry name" value="Ubiquitin-like_domsf"/>
</dbReference>
<evidence type="ECO:0000259" key="7">
    <source>
        <dbReference type="PROSITE" id="PS50053"/>
    </source>
</evidence>
<keyword evidence="3" id="KW-1017">Isopeptide bond</keyword>
<feature type="domain" description="Ubiquitin-like" evidence="7">
    <location>
        <begin position="13"/>
        <end position="90"/>
    </location>
</feature>
<dbReference type="FunFam" id="3.10.20.90:FF:000301">
    <property type="entry name" value="Small ubiquitin-related modifier 1"/>
    <property type="match status" value="1"/>
</dbReference>
<evidence type="ECO:0000256" key="4">
    <source>
        <dbReference type="ARBA" id="ARBA00022786"/>
    </source>
</evidence>
<dbReference type="Gene3D" id="3.10.20.90">
    <property type="entry name" value="Phosphatidylinositol 3-kinase Catalytic Subunit, Chain A, domain 1"/>
    <property type="match status" value="1"/>
</dbReference>
<dbReference type="InterPro" id="IPR046332">
    <property type="entry name" value="SUMO1_Ubl"/>
</dbReference>
<evidence type="ECO:0000256" key="1">
    <source>
        <dbReference type="ARBA" id="ARBA00004123"/>
    </source>
</evidence>
<keyword evidence="4 6" id="KW-0833">Ubl conjugation pathway</keyword>
<reference evidence="8" key="2">
    <citation type="journal article" date="2023" name="Science">
        <title>Genomic signatures of disease resistance in endangered staghorn corals.</title>
        <authorList>
            <person name="Vollmer S.V."/>
            <person name="Selwyn J.D."/>
            <person name="Despard B.A."/>
            <person name="Roesel C.L."/>
        </authorList>
    </citation>
    <scope>NUCLEOTIDE SEQUENCE</scope>
    <source>
        <strain evidence="8">K2</strain>
    </source>
</reference>
<dbReference type="Proteomes" id="UP001249851">
    <property type="component" value="Unassembled WGS sequence"/>
</dbReference>
<gene>
    <name evidence="8" type="ORF">P5673_011676</name>
</gene>
<comment type="subcellular location">
    <subcellularLocation>
        <location evidence="1 6">Nucleus</location>
    </subcellularLocation>
</comment>
<dbReference type="AlphaFoldDB" id="A0AAD9QPY6"/>
<comment type="caution">
    <text evidence="8">The sequence shown here is derived from an EMBL/GenBank/DDBJ whole genome shotgun (WGS) entry which is preliminary data.</text>
</comment>